<keyword evidence="1" id="KW-0472">Membrane</keyword>
<keyword evidence="1" id="KW-1133">Transmembrane helix</keyword>
<evidence type="ECO:0008006" key="4">
    <source>
        <dbReference type="Google" id="ProtNLM"/>
    </source>
</evidence>
<feature type="transmembrane region" description="Helical" evidence="1">
    <location>
        <begin position="20"/>
        <end position="42"/>
    </location>
</feature>
<keyword evidence="3" id="KW-1185">Reference proteome</keyword>
<feature type="transmembrane region" description="Helical" evidence="1">
    <location>
        <begin position="96"/>
        <end position="117"/>
    </location>
</feature>
<dbReference type="Proteomes" id="UP001056681">
    <property type="component" value="Chromosome"/>
</dbReference>
<protein>
    <recommendedName>
        <fullName evidence="4">DUF4149 domain-containing protein</fullName>
    </recommendedName>
</protein>
<gene>
    <name evidence="2" type="ORF">IM816_16350</name>
</gene>
<evidence type="ECO:0000313" key="3">
    <source>
        <dbReference type="Proteomes" id="UP001056681"/>
    </source>
</evidence>
<name>A0ABY4T225_9GAMM</name>
<evidence type="ECO:0000256" key="1">
    <source>
        <dbReference type="SAM" id="Phobius"/>
    </source>
</evidence>
<accession>A0ABY4T225</accession>
<proteinExistence type="predicted"/>
<feature type="transmembrane region" description="Helical" evidence="1">
    <location>
        <begin position="64"/>
        <end position="84"/>
    </location>
</feature>
<organism evidence="2 3">
    <name type="scientific">Luteibacter flocculans</name>
    <dbReference type="NCBI Taxonomy" id="2780091"/>
    <lineage>
        <taxon>Bacteria</taxon>
        <taxon>Pseudomonadati</taxon>
        <taxon>Pseudomonadota</taxon>
        <taxon>Gammaproteobacteria</taxon>
        <taxon>Lysobacterales</taxon>
        <taxon>Rhodanobacteraceae</taxon>
        <taxon>Luteibacter</taxon>
    </lineage>
</organism>
<dbReference type="EMBL" id="CP063231">
    <property type="protein sequence ID" value="URL58150.1"/>
    <property type="molecule type" value="Genomic_DNA"/>
</dbReference>
<reference evidence="2" key="1">
    <citation type="submission" date="2020-10" db="EMBL/GenBank/DDBJ databases">
        <title>Whole-genome sequence of Luteibacter sp. EIF3.</title>
        <authorList>
            <person name="Friedrich I."/>
            <person name="Hertel R."/>
            <person name="Daniel R."/>
        </authorList>
    </citation>
    <scope>NUCLEOTIDE SEQUENCE</scope>
    <source>
        <strain evidence="2">EIF3</strain>
    </source>
</reference>
<sequence>MLINNPQECSPRSIARSYGLTALSAFFVAEFFVLTGAAPGFADKIVMFGGITSYGLPMERQRELAVHLLAQTLAFPAYFIVTYKGLKVAVHNGTHLGVRAVLSGLFLSILFSLLLYMPARSTPNPNIHKFNLVHIAIQEFNIAYSSMVGLFLIGIAAGLQIPPLAAYMAFKNTKR</sequence>
<dbReference type="RefSeq" id="WP_250338897.1">
    <property type="nucleotide sequence ID" value="NZ_CP063231.1"/>
</dbReference>
<keyword evidence="1" id="KW-0812">Transmembrane</keyword>
<feature type="transmembrane region" description="Helical" evidence="1">
    <location>
        <begin position="148"/>
        <end position="170"/>
    </location>
</feature>
<evidence type="ECO:0000313" key="2">
    <source>
        <dbReference type="EMBL" id="URL58150.1"/>
    </source>
</evidence>